<keyword evidence="2" id="KW-1185">Reference proteome</keyword>
<dbReference type="AlphaFoldDB" id="A0A2K8KHX7"/>
<protein>
    <submittedName>
        <fullName evidence="1">Uncharacterized protein</fullName>
    </submittedName>
</protein>
<evidence type="ECO:0000313" key="2">
    <source>
        <dbReference type="Proteomes" id="UP000231179"/>
    </source>
</evidence>
<sequence>MCCSCETPNRQNCSCAIYKTICLEQSCCWCCFFHLWSKELAKYDFYNAMFSAIFELFKTEKHLRVLKKIIKKINSDLIESRYNFKKLQSVDFTVELNDPNTSEPDLFEAIEQNLIYKIRHQTNEWQLILELGLVLLDLQKTYFTRSLYENLVQLTKSISESLYQITRLFITVTRTEYNLSLHTSTKEKILDLEANLSVFEDKLANKLQKN</sequence>
<organism evidence="1 2">
    <name type="scientific">Spiroplasma clarkii</name>
    <dbReference type="NCBI Taxonomy" id="2139"/>
    <lineage>
        <taxon>Bacteria</taxon>
        <taxon>Bacillati</taxon>
        <taxon>Mycoplasmatota</taxon>
        <taxon>Mollicutes</taxon>
        <taxon>Entomoplasmatales</taxon>
        <taxon>Spiroplasmataceae</taxon>
        <taxon>Spiroplasma</taxon>
    </lineage>
</organism>
<reference evidence="1 2" key="1">
    <citation type="submission" date="2017-11" db="EMBL/GenBank/DDBJ databases">
        <title>Complete genome sequence of Spiroplasma clarkii CN-5 (DSM 19994).</title>
        <authorList>
            <person name="Tsai Y.-M."/>
            <person name="Chang A."/>
            <person name="Lo W.-S."/>
            <person name="Kuo C.-H."/>
        </authorList>
    </citation>
    <scope>NUCLEOTIDE SEQUENCE [LARGE SCALE GENOMIC DNA]</scope>
    <source>
        <strain evidence="1 2">CN-5</strain>
    </source>
</reference>
<accession>A0A2K8KHX7</accession>
<dbReference type="EMBL" id="CP024870">
    <property type="protein sequence ID" value="ATX71290.1"/>
    <property type="molecule type" value="Genomic_DNA"/>
</dbReference>
<name>A0A2K8KHX7_9MOLU</name>
<dbReference type="Proteomes" id="UP000231179">
    <property type="component" value="Chromosome"/>
</dbReference>
<evidence type="ECO:0000313" key="1">
    <source>
        <dbReference type="EMBL" id="ATX71290.1"/>
    </source>
</evidence>
<gene>
    <name evidence="1" type="ORF">SCLAR_v1c09880</name>
</gene>
<proteinExistence type="predicted"/>